<feature type="binding site" evidence="5">
    <location>
        <position position="57"/>
    </location>
    <ligand>
        <name>ATP</name>
        <dbReference type="ChEBI" id="CHEBI:30616"/>
    </ligand>
</feature>
<evidence type="ECO:0000313" key="9">
    <source>
        <dbReference type="EMBL" id="TWU38620.1"/>
    </source>
</evidence>
<dbReference type="SUPFAM" id="SSF56112">
    <property type="entry name" value="Protein kinase-like (PK-like)"/>
    <property type="match status" value="1"/>
</dbReference>
<sequence length="635" mass="69363">MDTGDGEESLSRPVAPDIEAVQAAFPQLEVIELIGQGGMGAVYKARQKSLDRSVAIKLLTRQSVGQNDFEARFTREARALAELNHPNIVTIHDFGQAGGFFFLLMEYVDGVNLRQAMDAGRMSPAQALSIVPPVCEALTFAHNRGIVHRDIKPENLLLDREGHVKIADFGIARIVRLPDDESAPSFDAGDGQPRSDVQLTGNVILGTPNYMAPEQTQHPEAVDQRADVYSLGVVLYEMLTGELPRGNFEMPSRKIQVDVRLDEIVLRALDRNPELRWPTTAALKAQLETLSVDEHRVSVHARSPESSAHWGFTFAATSVILFNSAAIFLIVFLLLLGIGGRFLAAGIVLCIPMSLVAAFLALMWNESLAERALGAARQYRPLRWIAWTGALLAVPIGGFGIFMLQAVLDDPSWHPILSEAIVAFTAWFGTILLPVSAWWLFRKVSQDGVGISVSTSVSARSPRVTAMCTIALVLAITLPILGFWLHQAKQSRQLHEQSRELTRLTAQLNVARASQAILKQSPSADGDKELAEVEARIDSITQELDIQRALPAFGSLGTALAFSVTGILLGVFGAVILILNYVESRTWRVVLTVFVSLCIIAIGTIMLALVTYFQMEIGPSSADIAESVAIQYENR</sequence>
<evidence type="ECO:0000256" key="2">
    <source>
        <dbReference type="ARBA" id="ARBA00022741"/>
    </source>
</evidence>
<dbReference type="InterPro" id="IPR017441">
    <property type="entry name" value="Protein_kinase_ATP_BS"/>
</dbReference>
<keyword evidence="1 9" id="KW-0808">Transferase</keyword>
<keyword evidence="3 9" id="KW-0418">Kinase</keyword>
<dbReference type="PROSITE" id="PS50011">
    <property type="entry name" value="PROTEIN_KINASE_DOM"/>
    <property type="match status" value="1"/>
</dbReference>
<feature type="transmembrane region" description="Helical" evidence="7">
    <location>
        <begin position="556"/>
        <end position="581"/>
    </location>
</feature>
<feature type="transmembrane region" description="Helical" evidence="7">
    <location>
        <begin position="342"/>
        <end position="364"/>
    </location>
</feature>
<keyword evidence="10" id="KW-1185">Reference proteome</keyword>
<dbReference type="Gene3D" id="1.10.510.10">
    <property type="entry name" value="Transferase(Phosphotransferase) domain 1"/>
    <property type="match status" value="1"/>
</dbReference>
<feature type="transmembrane region" description="Helical" evidence="7">
    <location>
        <begin position="420"/>
        <end position="441"/>
    </location>
</feature>
<dbReference type="PROSITE" id="PS00108">
    <property type="entry name" value="PROTEIN_KINASE_ST"/>
    <property type="match status" value="1"/>
</dbReference>
<dbReference type="InterPro" id="IPR000719">
    <property type="entry name" value="Prot_kinase_dom"/>
</dbReference>
<feature type="coiled-coil region" evidence="6">
    <location>
        <begin position="494"/>
        <end position="550"/>
    </location>
</feature>
<accession>A0A5C6DP93</accession>
<dbReference type="GO" id="GO:0004674">
    <property type="term" value="F:protein serine/threonine kinase activity"/>
    <property type="evidence" value="ECO:0007669"/>
    <property type="project" value="UniProtKB-EC"/>
</dbReference>
<keyword evidence="7" id="KW-1133">Transmembrane helix</keyword>
<organism evidence="9 10">
    <name type="scientific">Novipirellula artificiosorum</name>
    <dbReference type="NCBI Taxonomy" id="2528016"/>
    <lineage>
        <taxon>Bacteria</taxon>
        <taxon>Pseudomonadati</taxon>
        <taxon>Planctomycetota</taxon>
        <taxon>Planctomycetia</taxon>
        <taxon>Pirellulales</taxon>
        <taxon>Pirellulaceae</taxon>
        <taxon>Novipirellula</taxon>
    </lineage>
</organism>
<protein>
    <submittedName>
        <fullName evidence="9">Serine/threonine-protein kinase PknB</fullName>
        <ecNumber evidence="9">2.7.11.1</ecNumber>
    </submittedName>
</protein>
<evidence type="ECO:0000256" key="4">
    <source>
        <dbReference type="ARBA" id="ARBA00022840"/>
    </source>
</evidence>
<keyword evidence="7" id="KW-0812">Transmembrane</keyword>
<dbReference type="InterPro" id="IPR008271">
    <property type="entry name" value="Ser/Thr_kinase_AS"/>
</dbReference>
<reference evidence="9 10" key="1">
    <citation type="submission" date="2019-02" db="EMBL/GenBank/DDBJ databases">
        <title>Deep-cultivation of Planctomycetes and their phenomic and genomic characterization uncovers novel biology.</title>
        <authorList>
            <person name="Wiegand S."/>
            <person name="Jogler M."/>
            <person name="Boedeker C."/>
            <person name="Pinto D."/>
            <person name="Vollmers J."/>
            <person name="Rivas-Marin E."/>
            <person name="Kohn T."/>
            <person name="Peeters S.H."/>
            <person name="Heuer A."/>
            <person name="Rast P."/>
            <person name="Oberbeckmann S."/>
            <person name="Bunk B."/>
            <person name="Jeske O."/>
            <person name="Meyerdierks A."/>
            <person name="Storesund J.E."/>
            <person name="Kallscheuer N."/>
            <person name="Luecker S."/>
            <person name="Lage O.M."/>
            <person name="Pohl T."/>
            <person name="Merkel B.J."/>
            <person name="Hornburger P."/>
            <person name="Mueller R.-W."/>
            <person name="Bruemmer F."/>
            <person name="Labrenz M."/>
            <person name="Spormann A.M."/>
            <person name="Op Den Camp H."/>
            <person name="Overmann J."/>
            <person name="Amann R."/>
            <person name="Jetten M.S.M."/>
            <person name="Mascher T."/>
            <person name="Medema M.H."/>
            <person name="Devos D.P."/>
            <person name="Kaster A.-K."/>
            <person name="Ovreas L."/>
            <person name="Rohde M."/>
            <person name="Galperin M.Y."/>
            <person name="Jogler C."/>
        </authorList>
    </citation>
    <scope>NUCLEOTIDE SEQUENCE [LARGE SCALE GENOMIC DNA]</scope>
    <source>
        <strain evidence="9 10">Poly41</strain>
    </source>
</reference>
<dbReference type="Gene3D" id="3.30.200.20">
    <property type="entry name" value="Phosphorylase Kinase, domain 1"/>
    <property type="match status" value="1"/>
</dbReference>
<evidence type="ECO:0000256" key="5">
    <source>
        <dbReference type="PROSITE-ProRule" id="PRU10141"/>
    </source>
</evidence>
<dbReference type="Pfam" id="PF00069">
    <property type="entry name" value="Pkinase"/>
    <property type="match status" value="1"/>
</dbReference>
<dbReference type="PANTHER" id="PTHR43289:SF6">
    <property type="entry name" value="SERINE_THREONINE-PROTEIN KINASE NEKL-3"/>
    <property type="match status" value="1"/>
</dbReference>
<proteinExistence type="predicted"/>
<dbReference type="PROSITE" id="PS00107">
    <property type="entry name" value="PROTEIN_KINASE_ATP"/>
    <property type="match status" value="1"/>
</dbReference>
<keyword evidence="7" id="KW-0472">Membrane</keyword>
<feature type="transmembrane region" description="Helical" evidence="7">
    <location>
        <begin position="384"/>
        <end position="408"/>
    </location>
</feature>
<dbReference type="EC" id="2.7.11.1" evidence="9"/>
<feature type="transmembrane region" description="Helical" evidence="7">
    <location>
        <begin position="464"/>
        <end position="485"/>
    </location>
</feature>
<dbReference type="RefSeq" id="WP_197231344.1">
    <property type="nucleotide sequence ID" value="NZ_SJPV01000004.1"/>
</dbReference>
<evidence type="ECO:0000256" key="7">
    <source>
        <dbReference type="SAM" id="Phobius"/>
    </source>
</evidence>
<feature type="transmembrane region" description="Helical" evidence="7">
    <location>
        <begin position="587"/>
        <end position="613"/>
    </location>
</feature>
<evidence type="ECO:0000259" key="8">
    <source>
        <dbReference type="PROSITE" id="PS50011"/>
    </source>
</evidence>
<dbReference type="PANTHER" id="PTHR43289">
    <property type="entry name" value="MITOGEN-ACTIVATED PROTEIN KINASE KINASE KINASE 20-RELATED"/>
    <property type="match status" value="1"/>
</dbReference>
<dbReference type="CDD" id="cd14014">
    <property type="entry name" value="STKc_PknB_like"/>
    <property type="match status" value="1"/>
</dbReference>
<dbReference type="InterPro" id="IPR011009">
    <property type="entry name" value="Kinase-like_dom_sf"/>
</dbReference>
<evidence type="ECO:0000256" key="1">
    <source>
        <dbReference type="ARBA" id="ARBA00022679"/>
    </source>
</evidence>
<gene>
    <name evidence="9" type="primary">pknB_18</name>
    <name evidence="9" type="ORF">Poly41_30970</name>
</gene>
<dbReference type="Proteomes" id="UP000319143">
    <property type="component" value="Unassembled WGS sequence"/>
</dbReference>
<name>A0A5C6DP93_9BACT</name>
<feature type="domain" description="Protein kinase" evidence="8">
    <location>
        <begin position="28"/>
        <end position="290"/>
    </location>
</feature>
<keyword evidence="4 5" id="KW-0067">ATP-binding</keyword>
<keyword evidence="6" id="KW-0175">Coiled coil</keyword>
<comment type="caution">
    <text evidence="9">The sequence shown here is derived from an EMBL/GenBank/DDBJ whole genome shotgun (WGS) entry which is preliminary data.</text>
</comment>
<dbReference type="GO" id="GO:0005524">
    <property type="term" value="F:ATP binding"/>
    <property type="evidence" value="ECO:0007669"/>
    <property type="project" value="UniProtKB-UniRule"/>
</dbReference>
<feature type="transmembrane region" description="Helical" evidence="7">
    <location>
        <begin position="310"/>
        <end position="335"/>
    </location>
</feature>
<evidence type="ECO:0000256" key="3">
    <source>
        <dbReference type="ARBA" id="ARBA00022777"/>
    </source>
</evidence>
<dbReference type="AlphaFoldDB" id="A0A5C6DP93"/>
<dbReference type="SMART" id="SM00220">
    <property type="entry name" value="S_TKc"/>
    <property type="match status" value="1"/>
</dbReference>
<dbReference type="EMBL" id="SJPV01000004">
    <property type="protein sequence ID" value="TWU38620.1"/>
    <property type="molecule type" value="Genomic_DNA"/>
</dbReference>
<evidence type="ECO:0000256" key="6">
    <source>
        <dbReference type="SAM" id="Coils"/>
    </source>
</evidence>
<evidence type="ECO:0000313" key="10">
    <source>
        <dbReference type="Proteomes" id="UP000319143"/>
    </source>
</evidence>
<keyword evidence="2 5" id="KW-0547">Nucleotide-binding</keyword>